<dbReference type="Pfam" id="PF04397">
    <property type="entry name" value="LytTR"/>
    <property type="match status" value="1"/>
</dbReference>
<evidence type="ECO:0000259" key="2">
    <source>
        <dbReference type="PROSITE" id="PS50110"/>
    </source>
</evidence>
<dbReference type="PANTHER" id="PTHR37299:SF1">
    <property type="entry name" value="STAGE 0 SPORULATION PROTEIN A HOMOLOG"/>
    <property type="match status" value="1"/>
</dbReference>
<dbReference type="Pfam" id="PF00072">
    <property type="entry name" value="Response_reg"/>
    <property type="match status" value="1"/>
</dbReference>
<dbReference type="Gene3D" id="3.40.50.2300">
    <property type="match status" value="1"/>
</dbReference>
<dbReference type="InterPro" id="IPR007492">
    <property type="entry name" value="LytTR_DNA-bd_dom"/>
</dbReference>
<dbReference type="RefSeq" id="WP_013764747.1">
    <property type="nucleotide sequence ID" value="NC_015510.1"/>
</dbReference>
<evidence type="ECO:0000259" key="3">
    <source>
        <dbReference type="PROSITE" id="PS50930"/>
    </source>
</evidence>
<dbReference type="eggNOG" id="COG3279">
    <property type="taxonomic scope" value="Bacteria"/>
</dbReference>
<organism evidence="4 5">
    <name type="scientific">Haliscomenobacter hydrossis (strain ATCC 27775 / DSM 1100 / LMG 10767 / O)</name>
    <dbReference type="NCBI Taxonomy" id="760192"/>
    <lineage>
        <taxon>Bacteria</taxon>
        <taxon>Pseudomonadati</taxon>
        <taxon>Bacteroidota</taxon>
        <taxon>Saprospiria</taxon>
        <taxon>Saprospirales</taxon>
        <taxon>Haliscomenobacteraceae</taxon>
        <taxon>Haliscomenobacter</taxon>
    </lineage>
</organism>
<name>F4KUA0_HALH1</name>
<dbReference type="HOGENOM" id="CLU_000445_14_1_10"/>
<dbReference type="OrthoDB" id="2168082at2"/>
<dbReference type="InterPro" id="IPR046947">
    <property type="entry name" value="LytR-like"/>
</dbReference>
<keyword evidence="1" id="KW-0597">Phosphoprotein</keyword>
<dbReference type="InterPro" id="IPR001789">
    <property type="entry name" value="Sig_transdc_resp-reg_receiver"/>
</dbReference>
<dbReference type="GO" id="GO:0003677">
    <property type="term" value="F:DNA binding"/>
    <property type="evidence" value="ECO:0007669"/>
    <property type="project" value="InterPro"/>
</dbReference>
<dbReference type="SMART" id="SM00850">
    <property type="entry name" value="LytTR"/>
    <property type="match status" value="1"/>
</dbReference>
<keyword evidence="5" id="KW-1185">Reference proteome</keyword>
<sequence length="253" mass="28406">MKVLIVEDEPKTAQDLSKTLLKIDPSITILGITDSIEGTVNFLAYPPAPDLIFLDIQLADGLSFDLFKEATVACPVVFCSTHREDAYPAFQTNSIAFVLKPFHIEDLRFALNKFKMLANFYRAESPDLQALTEALSESGGLKSNFLVASRGNIVPIPTKAIAMFYITGEEVCLQTFDNNIYLINHSLEEIEKMVGNKQFFRANRQYLINYELIESVEPGFARKLKIKPKIKSPDPITVSKAKASDFLSWMNAR</sequence>
<feature type="domain" description="Response regulatory" evidence="2">
    <location>
        <begin position="2"/>
        <end position="115"/>
    </location>
</feature>
<evidence type="ECO:0000313" key="5">
    <source>
        <dbReference type="Proteomes" id="UP000008461"/>
    </source>
</evidence>
<dbReference type="GO" id="GO:0000156">
    <property type="term" value="F:phosphorelay response regulator activity"/>
    <property type="evidence" value="ECO:0007669"/>
    <property type="project" value="InterPro"/>
</dbReference>
<accession>F4KUA0</accession>
<evidence type="ECO:0000256" key="1">
    <source>
        <dbReference type="PROSITE-ProRule" id="PRU00169"/>
    </source>
</evidence>
<dbReference type="SMART" id="SM00448">
    <property type="entry name" value="REC"/>
    <property type="match status" value="1"/>
</dbReference>
<proteinExistence type="predicted"/>
<dbReference type="PROSITE" id="PS50930">
    <property type="entry name" value="HTH_LYTTR"/>
    <property type="match status" value="1"/>
</dbReference>
<evidence type="ECO:0000313" key="4">
    <source>
        <dbReference type="EMBL" id="AEE50197.1"/>
    </source>
</evidence>
<dbReference type="AlphaFoldDB" id="F4KUA0"/>
<dbReference type="Gene3D" id="2.40.50.1020">
    <property type="entry name" value="LytTr DNA-binding domain"/>
    <property type="match status" value="1"/>
</dbReference>
<dbReference type="EMBL" id="CP002691">
    <property type="protein sequence ID" value="AEE50197.1"/>
    <property type="molecule type" value="Genomic_DNA"/>
</dbReference>
<dbReference type="STRING" id="760192.Halhy_2319"/>
<reference evidence="4 5" key="1">
    <citation type="journal article" date="2011" name="Stand. Genomic Sci.">
        <title>Complete genome sequence of Haliscomenobacter hydrossis type strain (O).</title>
        <authorList>
            <consortium name="US DOE Joint Genome Institute (JGI-PGF)"/>
            <person name="Daligault H."/>
            <person name="Lapidus A."/>
            <person name="Zeytun A."/>
            <person name="Nolan M."/>
            <person name="Lucas S."/>
            <person name="Del Rio T.G."/>
            <person name="Tice H."/>
            <person name="Cheng J.F."/>
            <person name="Tapia R."/>
            <person name="Han C."/>
            <person name="Goodwin L."/>
            <person name="Pitluck S."/>
            <person name="Liolios K."/>
            <person name="Pagani I."/>
            <person name="Ivanova N."/>
            <person name="Huntemann M."/>
            <person name="Mavromatis K."/>
            <person name="Mikhailova N."/>
            <person name="Pati A."/>
            <person name="Chen A."/>
            <person name="Palaniappan K."/>
            <person name="Land M."/>
            <person name="Hauser L."/>
            <person name="Brambilla E.M."/>
            <person name="Rohde M."/>
            <person name="Verbarg S."/>
            <person name="Goker M."/>
            <person name="Bristow J."/>
            <person name="Eisen J.A."/>
            <person name="Markowitz V."/>
            <person name="Hugenholtz P."/>
            <person name="Kyrpides N.C."/>
            <person name="Klenk H.P."/>
            <person name="Woyke T."/>
        </authorList>
    </citation>
    <scope>NUCLEOTIDE SEQUENCE [LARGE SCALE GENOMIC DNA]</scope>
    <source>
        <strain evidence="5">ATCC 27775 / DSM 1100 / LMG 10767 / O</strain>
    </source>
</reference>
<dbReference type="PANTHER" id="PTHR37299">
    <property type="entry name" value="TRANSCRIPTIONAL REGULATOR-RELATED"/>
    <property type="match status" value="1"/>
</dbReference>
<dbReference type="KEGG" id="hhy:Halhy_2319"/>
<dbReference type="InterPro" id="IPR011006">
    <property type="entry name" value="CheY-like_superfamily"/>
</dbReference>
<feature type="domain" description="HTH LytTR-type" evidence="3">
    <location>
        <begin position="145"/>
        <end position="252"/>
    </location>
</feature>
<gene>
    <name evidence="4" type="ordered locus">Halhy_2319</name>
</gene>
<feature type="modified residue" description="4-aspartylphosphate" evidence="1">
    <location>
        <position position="55"/>
    </location>
</feature>
<dbReference type="PROSITE" id="PS50110">
    <property type="entry name" value="RESPONSE_REGULATORY"/>
    <property type="match status" value="1"/>
</dbReference>
<dbReference type="Proteomes" id="UP000008461">
    <property type="component" value="Chromosome"/>
</dbReference>
<reference key="2">
    <citation type="submission" date="2011-04" db="EMBL/GenBank/DDBJ databases">
        <title>Complete sequence of chromosome of Haliscomenobacter hydrossis DSM 1100.</title>
        <authorList>
            <consortium name="US DOE Joint Genome Institute (JGI-PGF)"/>
            <person name="Lucas S."/>
            <person name="Han J."/>
            <person name="Lapidus A."/>
            <person name="Bruce D."/>
            <person name="Goodwin L."/>
            <person name="Pitluck S."/>
            <person name="Peters L."/>
            <person name="Kyrpides N."/>
            <person name="Mavromatis K."/>
            <person name="Ivanova N."/>
            <person name="Ovchinnikova G."/>
            <person name="Pagani I."/>
            <person name="Daligault H."/>
            <person name="Detter J.C."/>
            <person name="Han C."/>
            <person name="Land M."/>
            <person name="Hauser L."/>
            <person name="Markowitz V."/>
            <person name="Cheng J.-F."/>
            <person name="Hugenholtz P."/>
            <person name="Woyke T."/>
            <person name="Wu D."/>
            <person name="Verbarg S."/>
            <person name="Frueling A."/>
            <person name="Brambilla E."/>
            <person name="Klenk H.-P."/>
            <person name="Eisen J.A."/>
        </authorList>
    </citation>
    <scope>NUCLEOTIDE SEQUENCE</scope>
    <source>
        <strain>DSM 1100</strain>
    </source>
</reference>
<protein>
    <submittedName>
        <fullName evidence="4">Two component transcriptional regulator, LytTR family</fullName>
    </submittedName>
</protein>
<dbReference type="SUPFAM" id="SSF52172">
    <property type="entry name" value="CheY-like"/>
    <property type="match status" value="1"/>
</dbReference>